<dbReference type="Proteomes" id="UP000238350">
    <property type="component" value="Unassembled WGS sequence"/>
</dbReference>
<evidence type="ECO:0000256" key="1">
    <source>
        <dbReference type="ARBA" id="ARBA00004496"/>
    </source>
</evidence>
<organism evidence="8 9">
    <name type="scientific">Wickerhamiella sorbophila</name>
    <dbReference type="NCBI Taxonomy" id="45607"/>
    <lineage>
        <taxon>Eukaryota</taxon>
        <taxon>Fungi</taxon>
        <taxon>Dikarya</taxon>
        <taxon>Ascomycota</taxon>
        <taxon>Saccharomycotina</taxon>
        <taxon>Dipodascomycetes</taxon>
        <taxon>Dipodascales</taxon>
        <taxon>Trichomonascaceae</taxon>
        <taxon>Wickerhamiella</taxon>
    </lineage>
</organism>
<dbReference type="InterPro" id="IPR024964">
    <property type="entry name" value="CTLH/CRA"/>
</dbReference>
<dbReference type="EMBL" id="NDIQ01000001">
    <property type="protein sequence ID" value="PRT53819.1"/>
    <property type="molecule type" value="Genomic_DNA"/>
</dbReference>
<evidence type="ECO:0000313" key="8">
    <source>
        <dbReference type="EMBL" id="PRT53819.1"/>
    </source>
</evidence>
<dbReference type="AlphaFoldDB" id="A0A2T0FFT7"/>
<dbReference type="GO" id="GO:0005634">
    <property type="term" value="C:nucleus"/>
    <property type="evidence" value="ECO:0007669"/>
    <property type="project" value="TreeGrafter"/>
</dbReference>
<evidence type="ECO:0000259" key="7">
    <source>
        <dbReference type="PROSITE" id="PS51867"/>
    </source>
</evidence>
<evidence type="ECO:0000256" key="3">
    <source>
        <dbReference type="ARBA" id="ARBA00022723"/>
    </source>
</evidence>
<dbReference type="PROSITE" id="PS51867">
    <property type="entry name" value="ZF_RING_GID"/>
    <property type="match status" value="1"/>
</dbReference>
<name>A0A2T0FFT7_9ASCO</name>
<proteinExistence type="predicted"/>
<dbReference type="PANTHER" id="PTHR12170:SF2">
    <property type="entry name" value="E3 UBIQUITIN-PROTEIN TRANSFERASE MAEA"/>
    <property type="match status" value="1"/>
</dbReference>
<dbReference type="InterPro" id="IPR045098">
    <property type="entry name" value="Fyv10_fam"/>
</dbReference>
<evidence type="ECO:0000256" key="6">
    <source>
        <dbReference type="PROSITE-ProRule" id="PRU01215"/>
    </source>
</evidence>
<feature type="domain" description="RING-Gid-type" evidence="7">
    <location>
        <begin position="294"/>
        <end position="355"/>
    </location>
</feature>
<dbReference type="RefSeq" id="XP_024663765.1">
    <property type="nucleotide sequence ID" value="XM_024807997.1"/>
</dbReference>
<dbReference type="GO" id="GO:0008270">
    <property type="term" value="F:zinc ion binding"/>
    <property type="evidence" value="ECO:0007669"/>
    <property type="project" value="UniProtKB-KW"/>
</dbReference>
<dbReference type="GO" id="GO:0005737">
    <property type="term" value="C:cytoplasm"/>
    <property type="evidence" value="ECO:0007669"/>
    <property type="project" value="UniProtKB-SubCell"/>
</dbReference>
<accession>A0A2T0FFT7</accession>
<dbReference type="STRING" id="45607.A0A2T0FFT7"/>
<comment type="subcellular location">
    <subcellularLocation>
        <location evidence="1">Cytoplasm</location>
    </subcellularLocation>
</comment>
<keyword evidence="4 6" id="KW-0863">Zinc-finger</keyword>
<keyword evidence="5" id="KW-0862">Zinc</keyword>
<comment type="caution">
    <text evidence="8">The sequence shown here is derived from an EMBL/GenBank/DDBJ whole genome shotgun (WGS) entry which is preliminary data.</text>
</comment>
<dbReference type="InterPro" id="IPR044063">
    <property type="entry name" value="ZF_RING_GID"/>
</dbReference>
<gene>
    <name evidence="8" type="ORF">B9G98_01439</name>
</gene>
<dbReference type="GeneID" id="36515188"/>
<reference evidence="8 9" key="1">
    <citation type="submission" date="2017-04" db="EMBL/GenBank/DDBJ databases">
        <title>Genome sequencing of [Candida] sorbophila.</title>
        <authorList>
            <person name="Ahn J.O."/>
        </authorList>
    </citation>
    <scope>NUCLEOTIDE SEQUENCE [LARGE SCALE GENOMIC DNA]</scope>
    <source>
        <strain evidence="8 9">DS02</strain>
    </source>
</reference>
<keyword evidence="2" id="KW-0963">Cytoplasm</keyword>
<dbReference type="PROSITE" id="PS50896">
    <property type="entry name" value="LISH"/>
    <property type="match status" value="1"/>
</dbReference>
<keyword evidence="3" id="KW-0479">Metal-binding</keyword>
<keyword evidence="9" id="KW-1185">Reference proteome</keyword>
<evidence type="ECO:0000256" key="2">
    <source>
        <dbReference type="ARBA" id="ARBA00022490"/>
    </source>
</evidence>
<dbReference type="GO" id="GO:0061630">
    <property type="term" value="F:ubiquitin protein ligase activity"/>
    <property type="evidence" value="ECO:0007669"/>
    <property type="project" value="InterPro"/>
</dbReference>
<evidence type="ECO:0000256" key="5">
    <source>
        <dbReference type="ARBA" id="ARBA00022833"/>
    </source>
</evidence>
<dbReference type="GO" id="GO:0034657">
    <property type="term" value="C:GID complex"/>
    <property type="evidence" value="ECO:0007669"/>
    <property type="project" value="TreeGrafter"/>
</dbReference>
<dbReference type="OrthoDB" id="1933455at2759"/>
<dbReference type="PANTHER" id="PTHR12170">
    <property type="entry name" value="MACROPHAGE ERYTHROBLAST ATTACHER-RELATED"/>
    <property type="match status" value="1"/>
</dbReference>
<evidence type="ECO:0000256" key="4">
    <source>
        <dbReference type="ARBA" id="ARBA00022771"/>
    </source>
</evidence>
<sequence length="370" mass="41162">MELQPSLLRVPVESMRINLKTMQSTVEKSLIVLADAQASQAIDDETLLAELEKIKAQAAHLADVQQELAGRALARQQFLQELESCAVNRATDLQSYSAAIDRSLDVAIVDHFTSQGYVETAARYAKAKDIEQLADLDLLSELGSIIKEMNQHVPTRALQWCARNRAFLRKRASTIEPRLRTYEVLKLIKAGDVHAAIAYSRKHMTKFASPYGEEMALIGSTLGGVQEQYYNLSSLWETLSLDFVAEFMAFHGRSSHFNLFSKVSAGLAALRTRSCGPYDLTKLTLAQAAKTESCPVCSHEFRELASHVPFANHAHSILPTDPVLLDGTNRIYSEKDLEDYSKEAGSWPDLTDPVTKSVHYPMDTIPVYPC</sequence>
<protein>
    <submittedName>
        <fullName evidence="8">Protein FYV10</fullName>
    </submittedName>
</protein>
<dbReference type="Pfam" id="PF10607">
    <property type="entry name" value="CTLH"/>
    <property type="match status" value="1"/>
</dbReference>
<evidence type="ECO:0000313" key="9">
    <source>
        <dbReference type="Proteomes" id="UP000238350"/>
    </source>
</evidence>
<dbReference type="InterPro" id="IPR006594">
    <property type="entry name" value="LisH"/>
</dbReference>
<dbReference type="GO" id="GO:0043161">
    <property type="term" value="P:proteasome-mediated ubiquitin-dependent protein catabolic process"/>
    <property type="evidence" value="ECO:0007669"/>
    <property type="project" value="InterPro"/>
</dbReference>
<feature type="zinc finger region" description="RING-Gid-type" evidence="6">
    <location>
        <begin position="294"/>
        <end position="355"/>
    </location>
</feature>